<evidence type="ECO:0000256" key="6">
    <source>
        <dbReference type="HAMAP-Rule" id="MF_00735"/>
    </source>
</evidence>
<accession>A0ABT9Y8U7</accession>
<evidence type="ECO:0000256" key="4">
    <source>
        <dbReference type="ARBA" id="ARBA00022679"/>
    </source>
</evidence>
<dbReference type="GO" id="GO:0032259">
    <property type="term" value="P:methylation"/>
    <property type="evidence" value="ECO:0007669"/>
    <property type="project" value="UniProtKB-KW"/>
</dbReference>
<dbReference type="EMBL" id="JAUSUE010000014">
    <property type="protein sequence ID" value="MDQ0204263.1"/>
    <property type="molecule type" value="Genomic_DNA"/>
</dbReference>
<dbReference type="Gene3D" id="3.40.50.150">
    <property type="entry name" value="Vaccinia Virus protein VP39"/>
    <property type="match status" value="1"/>
</dbReference>
<dbReference type="EC" id="2.1.1.-" evidence="6"/>
<dbReference type="SUPFAM" id="SSF53335">
    <property type="entry name" value="S-adenosyl-L-methionine-dependent methyltransferases"/>
    <property type="match status" value="1"/>
</dbReference>
<comment type="subcellular location">
    <subcellularLocation>
        <location evidence="6">Cytoplasm</location>
    </subcellularLocation>
</comment>
<dbReference type="GO" id="GO:0008168">
    <property type="term" value="F:methyltransferase activity"/>
    <property type="evidence" value="ECO:0007669"/>
    <property type="project" value="UniProtKB-KW"/>
</dbReference>
<dbReference type="GO" id="GO:0005840">
    <property type="term" value="C:ribosome"/>
    <property type="evidence" value="ECO:0007669"/>
    <property type="project" value="UniProtKB-KW"/>
</dbReference>
<evidence type="ECO:0000256" key="2">
    <source>
        <dbReference type="ARBA" id="ARBA00022490"/>
    </source>
</evidence>
<comment type="function">
    <text evidence="6">Methylates ribosomal protein L11.</text>
</comment>
<keyword evidence="4 6" id="KW-0808">Transferase</keyword>
<feature type="binding site" evidence="6">
    <location>
        <position position="180"/>
    </location>
    <ligand>
        <name>S-adenosyl-L-methionine</name>
        <dbReference type="ChEBI" id="CHEBI:59789"/>
    </ligand>
</feature>
<dbReference type="PANTHER" id="PTHR43648:SF1">
    <property type="entry name" value="ELECTRON TRANSFER FLAVOPROTEIN BETA SUBUNIT LYSINE METHYLTRANSFERASE"/>
    <property type="match status" value="1"/>
</dbReference>
<evidence type="ECO:0000256" key="5">
    <source>
        <dbReference type="ARBA" id="ARBA00022691"/>
    </source>
</evidence>
<comment type="catalytic activity">
    <reaction evidence="6">
        <text>L-lysyl-[protein] + 3 S-adenosyl-L-methionine = N(6),N(6),N(6)-trimethyl-L-lysyl-[protein] + 3 S-adenosyl-L-homocysteine + 3 H(+)</text>
        <dbReference type="Rhea" id="RHEA:54192"/>
        <dbReference type="Rhea" id="RHEA-COMP:9752"/>
        <dbReference type="Rhea" id="RHEA-COMP:13826"/>
        <dbReference type="ChEBI" id="CHEBI:15378"/>
        <dbReference type="ChEBI" id="CHEBI:29969"/>
        <dbReference type="ChEBI" id="CHEBI:57856"/>
        <dbReference type="ChEBI" id="CHEBI:59789"/>
        <dbReference type="ChEBI" id="CHEBI:61961"/>
    </reaction>
</comment>
<feature type="binding site" evidence="6">
    <location>
        <position position="159"/>
    </location>
    <ligand>
        <name>S-adenosyl-L-methionine</name>
        <dbReference type="ChEBI" id="CHEBI:59789"/>
    </ligand>
</feature>
<sequence>MDWMQISVRTSHEAMDLIASVFDDIGANGVAMEDPAIINDYINSKLWDYTDIPLQQNVEIVIVDAWLPKDELLDGRIKALNVRLEKLSKTVNTAPCEMTYSDIKEEDWANNWKKYFHPVKIGEKVVVKPSWEKYEKTENELVIELDPGCAFGTGTHPTTSMCVKFMEKYLQKDMKVFDVGTGSGILAVCAAKLGVEDIQAADYDNVAVKVASENIRKNNVSDKINCFQSDLLQNFQGKADFISANIIADIIIRLFDEISGKLDKKGILLASGIIEERLPDIKTAAKKHNMHIVDIKEKGGWAALIIKYRENN</sequence>
<keyword evidence="7" id="KW-0687">Ribonucleoprotein</keyword>
<protein>
    <recommendedName>
        <fullName evidence="6">Ribosomal protein L11 methyltransferase</fullName>
        <shortName evidence="6">L11 Mtase</shortName>
        <ecNumber evidence="6">2.1.1.-</ecNumber>
    </recommendedName>
</protein>
<comment type="caution">
    <text evidence="7">The sequence shown here is derived from an EMBL/GenBank/DDBJ whole genome shotgun (WGS) entry which is preliminary data.</text>
</comment>
<keyword evidence="7" id="KW-0689">Ribosomal protein</keyword>
<proteinExistence type="inferred from homology"/>
<feature type="binding site" evidence="6">
    <location>
        <position position="245"/>
    </location>
    <ligand>
        <name>S-adenosyl-L-methionine</name>
        <dbReference type="ChEBI" id="CHEBI:59789"/>
    </ligand>
</feature>
<dbReference type="CDD" id="cd02440">
    <property type="entry name" value="AdoMet_MTases"/>
    <property type="match status" value="1"/>
</dbReference>
<feature type="binding site" evidence="6">
    <location>
        <position position="202"/>
    </location>
    <ligand>
        <name>S-adenosyl-L-methionine</name>
        <dbReference type="ChEBI" id="CHEBI:59789"/>
    </ligand>
</feature>
<dbReference type="InterPro" id="IPR050078">
    <property type="entry name" value="Ribosomal_L11_MeTrfase_PrmA"/>
</dbReference>
<dbReference type="PIRSF" id="PIRSF000401">
    <property type="entry name" value="RPL11_MTase"/>
    <property type="match status" value="1"/>
</dbReference>
<keyword evidence="3 6" id="KW-0489">Methyltransferase</keyword>
<evidence type="ECO:0000313" key="8">
    <source>
        <dbReference type="Proteomes" id="UP001239167"/>
    </source>
</evidence>
<keyword evidence="2 6" id="KW-0963">Cytoplasm</keyword>
<dbReference type="PANTHER" id="PTHR43648">
    <property type="entry name" value="ELECTRON TRANSFER FLAVOPROTEIN BETA SUBUNIT LYSINE METHYLTRANSFERASE"/>
    <property type="match status" value="1"/>
</dbReference>
<comment type="similarity">
    <text evidence="1 6">Belongs to the methyltransferase superfamily. PrmA family.</text>
</comment>
<dbReference type="Proteomes" id="UP001239167">
    <property type="component" value="Unassembled WGS sequence"/>
</dbReference>
<dbReference type="InterPro" id="IPR029063">
    <property type="entry name" value="SAM-dependent_MTases_sf"/>
</dbReference>
<gene>
    <name evidence="6" type="primary">prmA</name>
    <name evidence="7" type="ORF">J2S01_001991</name>
</gene>
<name>A0ABT9Y8U7_9FIRM</name>
<dbReference type="RefSeq" id="WP_196605451.1">
    <property type="nucleotide sequence ID" value="NZ_CP116940.1"/>
</dbReference>
<dbReference type="NCBIfam" id="TIGR00406">
    <property type="entry name" value="prmA"/>
    <property type="match status" value="1"/>
</dbReference>
<evidence type="ECO:0000313" key="7">
    <source>
        <dbReference type="EMBL" id="MDQ0204263.1"/>
    </source>
</evidence>
<evidence type="ECO:0000256" key="3">
    <source>
        <dbReference type="ARBA" id="ARBA00022603"/>
    </source>
</evidence>
<dbReference type="Pfam" id="PF06325">
    <property type="entry name" value="PrmA"/>
    <property type="match status" value="1"/>
</dbReference>
<dbReference type="HAMAP" id="MF_00735">
    <property type="entry name" value="Methyltr_PrmA"/>
    <property type="match status" value="1"/>
</dbReference>
<reference evidence="7 8" key="1">
    <citation type="submission" date="2023-07" db="EMBL/GenBank/DDBJ databases">
        <title>Genomic Encyclopedia of Type Strains, Phase IV (KMG-IV): sequencing the most valuable type-strain genomes for metagenomic binning, comparative biology and taxonomic classification.</title>
        <authorList>
            <person name="Goeker M."/>
        </authorList>
    </citation>
    <scope>NUCLEOTIDE SEQUENCE [LARGE SCALE GENOMIC DNA]</scope>
    <source>
        <strain evidence="7 8">DSM 16980</strain>
    </source>
</reference>
<keyword evidence="5 6" id="KW-0949">S-adenosyl-L-methionine</keyword>
<evidence type="ECO:0000256" key="1">
    <source>
        <dbReference type="ARBA" id="ARBA00009741"/>
    </source>
</evidence>
<keyword evidence="8" id="KW-1185">Reference proteome</keyword>
<dbReference type="InterPro" id="IPR004498">
    <property type="entry name" value="Ribosomal_PrmA_MeTrfase"/>
</dbReference>
<organism evidence="7 8">
    <name type="scientific">Pectinatus haikarae</name>
    <dbReference type="NCBI Taxonomy" id="349096"/>
    <lineage>
        <taxon>Bacteria</taxon>
        <taxon>Bacillati</taxon>
        <taxon>Bacillota</taxon>
        <taxon>Negativicutes</taxon>
        <taxon>Selenomonadales</taxon>
        <taxon>Selenomonadaceae</taxon>
        <taxon>Pectinatus</taxon>
    </lineage>
</organism>